<evidence type="ECO:0000256" key="4">
    <source>
        <dbReference type="ARBA" id="ARBA00022797"/>
    </source>
</evidence>
<dbReference type="RefSeq" id="WP_129888814.1">
    <property type="nucleotide sequence ID" value="NZ_CP035758.1"/>
</dbReference>
<dbReference type="InterPro" id="IPR011981">
    <property type="entry name" value="DHPA_dOase_Mn/Fe"/>
</dbReference>
<dbReference type="PROSITE" id="PS51819">
    <property type="entry name" value="VOC"/>
    <property type="match status" value="2"/>
</dbReference>
<proteinExistence type="inferred from homology"/>
<keyword evidence="3" id="KW-0479">Metal-binding</keyword>
<comment type="cofactor">
    <cofactor evidence="1 8">
        <name>Fe(2+)</name>
        <dbReference type="ChEBI" id="CHEBI:29033"/>
    </cofactor>
</comment>
<dbReference type="EC" id="1.13.11.15" evidence="10"/>
<sequence>MTLRSTLPQPEFNVLRAAHAEFYVRDLGRAREFYVDLLGFVETEHDDEHLYLRCLEEREHHSLVLRKGAQSGASHIAFRVASPDDLERLALLAKQQKLPQRWITGAERGQDCALRLQDPSGLPLEFYAEMTQVPRMLQAYHLHKSVQVMRLDHFNCQVPDVATAATWYRDALGFRTTEYTVKETPLGEELWASWLTRKHTVHDLALMNGLGPRLHHVGFWLPDALAVLRACDVLAAAGYHDHIERGPGRHGLSNALFVYVRDPDGNRIELYANDYLTADLDAEPIRWTLEDPRRQTFWGNFAPTSWFEEALLVETVQGDGFVPPRAPLLRDRPDHVT</sequence>
<dbReference type="Pfam" id="PF00903">
    <property type="entry name" value="Glyoxalase"/>
    <property type="match status" value="2"/>
</dbReference>
<dbReference type="OrthoDB" id="317332at2"/>
<dbReference type="InterPro" id="IPR050383">
    <property type="entry name" value="GlyoxalaseI/FosfomycinResist"/>
</dbReference>
<dbReference type="SUPFAM" id="SSF54593">
    <property type="entry name" value="Glyoxalase/Bleomycin resistance protein/Dihydroxybiphenyl dioxygenase"/>
    <property type="match status" value="1"/>
</dbReference>
<accession>A0A4V0YYX7</accession>
<dbReference type="InterPro" id="IPR029068">
    <property type="entry name" value="Glyas_Bleomycin-R_OHBP_Dase"/>
</dbReference>
<evidence type="ECO:0000256" key="5">
    <source>
        <dbReference type="ARBA" id="ARBA00022964"/>
    </source>
</evidence>
<name>A0A4V0YYX7_KTERU</name>
<reference evidence="10 11" key="1">
    <citation type="submission" date="2019-01" db="EMBL/GenBank/DDBJ databases">
        <title>Ktedonosporobacter rubrisoli SCAWS-G2.</title>
        <authorList>
            <person name="Huang Y."/>
            <person name="Yan B."/>
        </authorList>
    </citation>
    <scope>NUCLEOTIDE SEQUENCE [LARGE SCALE GENOMIC DNA]</scope>
    <source>
        <strain evidence="10 11">SCAWS-G2</strain>
    </source>
</reference>
<evidence type="ECO:0000256" key="8">
    <source>
        <dbReference type="RuleBase" id="RU000683"/>
    </source>
</evidence>
<dbReference type="InterPro" id="IPR000486">
    <property type="entry name" value="Xdiol_ring_cleave_dOase_1/2"/>
</dbReference>
<dbReference type="NCBIfam" id="TIGR02295">
    <property type="entry name" value="HpaD"/>
    <property type="match status" value="1"/>
</dbReference>
<dbReference type="PROSITE" id="PS00082">
    <property type="entry name" value="EXTRADIOL_DIOXYGENAS"/>
    <property type="match status" value="1"/>
</dbReference>
<evidence type="ECO:0000313" key="10">
    <source>
        <dbReference type="EMBL" id="QBD77761.1"/>
    </source>
</evidence>
<dbReference type="InterPro" id="IPR004360">
    <property type="entry name" value="Glyas_Fos-R_dOase_dom"/>
</dbReference>
<dbReference type="Gene3D" id="3.10.180.10">
    <property type="entry name" value="2,3-Dihydroxybiphenyl 1,2-Dioxygenase, domain 1"/>
    <property type="match status" value="2"/>
</dbReference>
<feature type="domain" description="VOC" evidence="9">
    <location>
        <begin position="16"/>
        <end position="129"/>
    </location>
</feature>
<evidence type="ECO:0000256" key="2">
    <source>
        <dbReference type="ARBA" id="ARBA00008784"/>
    </source>
</evidence>
<keyword evidence="5 8" id="KW-0223">Dioxygenase</keyword>
<evidence type="ECO:0000256" key="1">
    <source>
        <dbReference type="ARBA" id="ARBA00001954"/>
    </source>
</evidence>
<dbReference type="GO" id="GO:0008198">
    <property type="term" value="F:ferrous iron binding"/>
    <property type="evidence" value="ECO:0007669"/>
    <property type="project" value="InterPro"/>
</dbReference>
<keyword evidence="6 8" id="KW-0560">Oxidoreductase</keyword>
<comment type="similarity">
    <text evidence="2 8">Belongs to the extradiol ring-cleavage dioxygenase family.</text>
</comment>
<gene>
    <name evidence="10" type="primary">hpaD</name>
    <name evidence="10" type="ORF">EPA93_17880</name>
</gene>
<protein>
    <submittedName>
        <fullName evidence="10">3,4-dihydroxyphenylacetate 2,3-dioxygenase</fullName>
        <ecNumber evidence="10">1.13.11.15</ecNumber>
    </submittedName>
</protein>
<dbReference type="GO" id="GO:0008687">
    <property type="term" value="F:3,4-dihydroxyphenylacetate 2,3-dioxygenase activity"/>
    <property type="evidence" value="ECO:0007669"/>
    <property type="project" value="UniProtKB-EC"/>
</dbReference>
<evidence type="ECO:0000256" key="7">
    <source>
        <dbReference type="ARBA" id="ARBA00023004"/>
    </source>
</evidence>
<evidence type="ECO:0000313" key="11">
    <source>
        <dbReference type="Proteomes" id="UP000290365"/>
    </source>
</evidence>
<organism evidence="10 11">
    <name type="scientific">Ktedonosporobacter rubrisoli</name>
    <dbReference type="NCBI Taxonomy" id="2509675"/>
    <lineage>
        <taxon>Bacteria</taxon>
        <taxon>Bacillati</taxon>
        <taxon>Chloroflexota</taxon>
        <taxon>Ktedonobacteria</taxon>
        <taxon>Ktedonobacterales</taxon>
        <taxon>Ktedonosporobacteraceae</taxon>
        <taxon>Ktedonosporobacter</taxon>
    </lineage>
</organism>
<dbReference type="AlphaFoldDB" id="A0A4V0YYX7"/>
<feature type="domain" description="VOC" evidence="9">
    <location>
        <begin position="150"/>
        <end position="273"/>
    </location>
</feature>
<dbReference type="KEGG" id="kbs:EPA93_17880"/>
<dbReference type="PANTHER" id="PTHR21366">
    <property type="entry name" value="GLYOXALASE FAMILY PROTEIN"/>
    <property type="match status" value="1"/>
</dbReference>
<evidence type="ECO:0000256" key="6">
    <source>
        <dbReference type="ARBA" id="ARBA00023002"/>
    </source>
</evidence>
<evidence type="ECO:0000256" key="3">
    <source>
        <dbReference type="ARBA" id="ARBA00022723"/>
    </source>
</evidence>
<dbReference type="Proteomes" id="UP000290365">
    <property type="component" value="Chromosome"/>
</dbReference>
<evidence type="ECO:0000259" key="9">
    <source>
        <dbReference type="PROSITE" id="PS51819"/>
    </source>
</evidence>
<keyword evidence="7 8" id="KW-0408">Iron</keyword>
<keyword evidence="11" id="KW-1185">Reference proteome</keyword>
<keyword evidence="4 8" id="KW-0058">Aromatic hydrocarbons catabolism</keyword>
<dbReference type="InterPro" id="IPR037523">
    <property type="entry name" value="VOC_core"/>
</dbReference>
<dbReference type="EMBL" id="CP035758">
    <property type="protein sequence ID" value="QBD77761.1"/>
    <property type="molecule type" value="Genomic_DNA"/>
</dbReference>